<keyword evidence="12" id="KW-0753">Steroid metabolism</keyword>
<dbReference type="PANTHER" id="PTHR15451">
    <property type="entry name" value="ERGOSTEROL BIOSYNTHETIC PROTEIN 28-RELATED"/>
    <property type="match status" value="1"/>
</dbReference>
<dbReference type="GO" id="GO:0030674">
    <property type="term" value="F:protein-macromolecule adaptor activity"/>
    <property type="evidence" value="ECO:0007669"/>
    <property type="project" value="TreeGrafter"/>
</dbReference>
<dbReference type="GO" id="GO:0005789">
    <property type="term" value="C:endoplasmic reticulum membrane"/>
    <property type="evidence" value="ECO:0007669"/>
    <property type="project" value="UniProtKB-SubCell"/>
</dbReference>
<dbReference type="GO" id="GO:0016126">
    <property type="term" value="P:sterol biosynthetic process"/>
    <property type="evidence" value="ECO:0007669"/>
    <property type="project" value="UniProtKB-KW"/>
</dbReference>
<sequence>MASLSNLMPPLDNGLLPAYLMLVSVLAIGNALQNFTTLHYSRRIYNGLFVSNPALKRKERTDENPRHNPEDSINKLVPASSTGKDVEKANDQLTPLAARLFAVWTLITGVVRLYTAYDVSNPALYQLSVLTHFLAGGHFLSELLVFKTCRPSVPVLFPIFAGSTGFIWMTLQYTHYVGPFTLPLFR</sequence>
<evidence type="ECO:0000256" key="10">
    <source>
        <dbReference type="ARBA" id="ARBA00023136"/>
    </source>
</evidence>
<dbReference type="Pfam" id="PF03694">
    <property type="entry name" value="Erg28"/>
    <property type="match status" value="1"/>
</dbReference>
<evidence type="ECO:0000256" key="13">
    <source>
        <dbReference type="SAM" id="MobiDB-lite"/>
    </source>
</evidence>
<evidence type="ECO:0000256" key="7">
    <source>
        <dbReference type="ARBA" id="ARBA00022989"/>
    </source>
</evidence>
<dbReference type="PANTHER" id="PTHR15451:SF19">
    <property type="entry name" value="ERGOSTEROL BIOSYNTHETIC PROTEIN 28 HOMOLOG"/>
    <property type="match status" value="1"/>
</dbReference>
<feature type="transmembrane region" description="Helical" evidence="14">
    <location>
        <begin position="14"/>
        <end position="32"/>
    </location>
</feature>
<comment type="similarity">
    <text evidence="2">Belongs to the ERG28 family.</text>
</comment>
<feature type="compositionally biased region" description="Basic and acidic residues" evidence="13">
    <location>
        <begin position="59"/>
        <end position="73"/>
    </location>
</feature>
<keyword evidence="8" id="KW-0756">Sterol biosynthesis</keyword>
<gene>
    <name evidence="15" type="ORF">PoMZ_04398</name>
</gene>
<keyword evidence="3" id="KW-0444">Lipid biosynthesis</keyword>
<dbReference type="InterPro" id="IPR005352">
    <property type="entry name" value="Erg28"/>
</dbReference>
<dbReference type="Proteomes" id="UP000294847">
    <property type="component" value="Chromosome 3"/>
</dbReference>
<keyword evidence="6" id="KW-0752">Steroid biosynthesis</keyword>
<accession>A0A4P7N9J9</accession>
<keyword evidence="11" id="KW-1207">Sterol metabolism</keyword>
<evidence type="ECO:0000256" key="3">
    <source>
        <dbReference type="ARBA" id="ARBA00022516"/>
    </source>
</evidence>
<name>A0A4P7N9J9_PYROR</name>
<evidence type="ECO:0000256" key="5">
    <source>
        <dbReference type="ARBA" id="ARBA00022824"/>
    </source>
</evidence>
<keyword evidence="4 14" id="KW-0812">Transmembrane</keyword>
<organism evidence="15 16">
    <name type="scientific">Pyricularia oryzae</name>
    <name type="common">Rice blast fungus</name>
    <name type="synonym">Magnaporthe oryzae</name>
    <dbReference type="NCBI Taxonomy" id="318829"/>
    <lineage>
        <taxon>Eukaryota</taxon>
        <taxon>Fungi</taxon>
        <taxon>Dikarya</taxon>
        <taxon>Ascomycota</taxon>
        <taxon>Pezizomycotina</taxon>
        <taxon>Sordariomycetes</taxon>
        <taxon>Sordariomycetidae</taxon>
        <taxon>Magnaporthales</taxon>
        <taxon>Pyriculariaceae</taxon>
        <taxon>Pyricularia</taxon>
    </lineage>
</organism>
<evidence type="ECO:0000313" key="15">
    <source>
        <dbReference type="EMBL" id="QBZ59437.1"/>
    </source>
</evidence>
<reference evidence="15 16" key="1">
    <citation type="journal article" date="2019" name="Mol. Biol. Evol.">
        <title>Blast fungal genomes show frequent chromosomal changes, gene gains and losses, and effector gene turnover.</title>
        <authorList>
            <person name="Gomez Luciano L.B."/>
            <person name="Jason Tsai I."/>
            <person name="Chuma I."/>
            <person name="Tosa Y."/>
            <person name="Chen Y.H."/>
            <person name="Li J.Y."/>
            <person name="Li M.Y."/>
            <person name="Jade Lu M.Y."/>
            <person name="Nakayashiki H."/>
            <person name="Li W.H."/>
        </authorList>
    </citation>
    <scope>NUCLEOTIDE SEQUENCE [LARGE SCALE GENOMIC DNA]</scope>
    <source>
        <strain evidence="15">MZ5-1-6</strain>
    </source>
</reference>
<feature type="transmembrane region" description="Helical" evidence="14">
    <location>
        <begin position="123"/>
        <end position="146"/>
    </location>
</feature>
<protein>
    <submittedName>
        <fullName evidence="15">Uncharacterized protein</fullName>
    </submittedName>
</protein>
<evidence type="ECO:0000256" key="11">
    <source>
        <dbReference type="ARBA" id="ARBA00023166"/>
    </source>
</evidence>
<proteinExistence type="inferred from homology"/>
<dbReference type="VEuPathDB" id="FungiDB:M_BR32_EuGene_00049491"/>
<evidence type="ECO:0000256" key="8">
    <source>
        <dbReference type="ARBA" id="ARBA00023011"/>
    </source>
</evidence>
<keyword evidence="9" id="KW-0443">Lipid metabolism</keyword>
<comment type="subcellular location">
    <subcellularLocation>
        <location evidence="1">Endoplasmic reticulum membrane</location>
        <topology evidence="1">Multi-pass membrane protein</topology>
    </subcellularLocation>
</comment>
<keyword evidence="10 14" id="KW-0472">Membrane</keyword>
<evidence type="ECO:0000256" key="1">
    <source>
        <dbReference type="ARBA" id="ARBA00004477"/>
    </source>
</evidence>
<dbReference type="AlphaFoldDB" id="A0A4P7N9J9"/>
<evidence type="ECO:0000256" key="6">
    <source>
        <dbReference type="ARBA" id="ARBA00022955"/>
    </source>
</evidence>
<dbReference type="OMA" id="NIAIWTY"/>
<feature type="transmembrane region" description="Helical" evidence="14">
    <location>
        <begin position="96"/>
        <end position="117"/>
    </location>
</feature>
<evidence type="ECO:0000256" key="4">
    <source>
        <dbReference type="ARBA" id="ARBA00022692"/>
    </source>
</evidence>
<keyword evidence="7 14" id="KW-1133">Transmembrane helix</keyword>
<evidence type="ECO:0000256" key="12">
    <source>
        <dbReference type="ARBA" id="ARBA00023221"/>
    </source>
</evidence>
<keyword evidence="5" id="KW-0256">Endoplasmic reticulum</keyword>
<feature type="region of interest" description="Disordered" evidence="13">
    <location>
        <begin position="56"/>
        <end position="84"/>
    </location>
</feature>
<feature type="transmembrane region" description="Helical" evidence="14">
    <location>
        <begin position="153"/>
        <end position="171"/>
    </location>
</feature>
<evidence type="ECO:0000256" key="14">
    <source>
        <dbReference type="SAM" id="Phobius"/>
    </source>
</evidence>
<evidence type="ECO:0000313" key="16">
    <source>
        <dbReference type="Proteomes" id="UP000294847"/>
    </source>
</evidence>
<dbReference type="EMBL" id="CP034206">
    <property type="protein sequence ID" value="QBZ59437.1"/>
    <property type="molecule type" value="Genomic_DNA"/>
</dbReference>
<evidence type="ECO:0000256" key="2">
    <source>
        <dbReference type="ARBA" id="ARBA00005377"/>
    </source>
</evidence>
<evidence type="ECO:0000256" key="9">
    <source>
        <dbReference type="ARBA" id="ARBA00023098"/>
    </source>
</evidence>